<accession>A0A4U8T1U9</accession>
<reference evidence="1 2" key="1">
    <citation type="journal article" date="2014" name="Genome Announc.">
        <title>Draft genome sequences of eight enterohepatic helicobacter species isolated from both laboratory and wild rodents.</title>
        <authorList>
            <person name="Sheh A."/>
            <person name="Shen Z."/>
            <person name="Fox J.G."/>
        </authorList>
    </citation>
    <scope>NUCLEOTIDE SEQUENCE [LARGE SCALE GENOMIC DNA]</scope>
    <source>
        <strain evidence="1 2">MIT 96-1001</strain>
    </source>
</reference>
<gene>
    <name evidence="1" type="ORF">LS74_001485</name>
</gene>
<proteinExistence type="predicted"/>
<protein>
    <submittedName>
        <fullName evidence="1">Uncharacterized protein</fullName>
    </submittedName>
</protein>
<dbReference type="EMBL" id="JRPE02000002">
    <property type="protein sequence ID" value="TLD93429.1"/>
    <property type="molecule type" value="Genomic_DNA"/>
</dbReference>
<evidence type="ECO:0000313" key="2">
    <source>
        <dbReference type="Proteomes" id="UP000029921"/>
    </source>
</evidence>
<keyword evidence="2" id="KW-1185">Reference proteome</keyword>
<evidence type="ECO:0000313" key="1">
    <source>
        <dbReference type="EMBL" id="TLD93429.1"/>
    </source>
</evidence>
<dbReference type="RefSeq" id="WP_034588123.1">
    <property type="nucleotide sequence ID" value="NZ_JRPE02000002.1"/>
</dbReference>
<name>A0A4U8T1U9_9HELI</name>
<dbReference type="AlphaFoldDB" id="A0A4U8T1U9"/>
<sequence>MNYRLAADGRIEDTMAYNVDTLNATTSGECIACGEMIEYPYRTGVDKEFECPHCHTHLQTEILSTFLTVEVGIKIID</sequence>
<comment type="caution">
    <text evidence="1">The sequence shown here is derived from an EMBL/GenBank/DDBJ whole genome shotgun (WGS) entry which is preliminary data.</text>
</comment>
<organism evidence="1 2">
    <name type="scientific">Helicobacter magdeburgensis</name>
    <dbReference type="NCBI Taxonomy" id="471858"/>
    <lineage>
        <taxon>Bacteria</taxon>
        <taxon>Pseudomonadati</taxon>
        <taxon>Campylobacterota</taxon>
        <taxon>Epsilonproteobacteria</taxon>
        <taxon>Campylobacterales</taxon>
        <taxon>Helicobacteraceae</taxon>
        <taxon>Helicobacter</taxon>
    </lineage>
</organism>
<dbReference type="Proteomes" id="UP000029921">
    <property type="component" value="Unassembled WGS sequence"/>
</dbReference>